<feature type="compositionally biased region" description="Basic and acidic residues" evidence="1">
    <location>
        <begin position="2205"/>
        <end position="2229"/>
    </location>
</feature>
<feature type="compositionally biased region" description="Polar residues" evidence="1">
    <location>
        <begin position="1346"/>
        <end position="1355"/>
    </location>
</feature>
<feature type="compositionally biased region" description="Polar residues" evidence="1">
    <location>
        <begin position="2133"/>
        <end position="2147"/>
    </location>
</feature>
<feature type="domain" description="Duffy-binding-like" evidence="7">
    <location>
        <begin position="320"/>
        <end position="485"/>
    </location>
</feature>
<feature type="domain" description="Duffy-binding-like" evidence="7">
    <location>
        <begin position="1736"/>
        <end position="1885"/>
    </location>
</feature>
<reference evidence="8 9" key="1">
    <citation type="submission" date="2016-09" db="EMBL/GenBank/DDBJ databases">
        <authorList>
            <consortium name="Pathogen Informatics"/>
        </authorList>
    </citation>
    <scope>NUCLEOTIDE SEQUENCE [LARGE SCALE GENOMIC DNA]</scope>
</reference>
<feature type="compositionally biased region" description="Polar residues" evidence="1">
    <location>
        <begin position="1257"/>
        <end position="1266"/>
    </location>
</feature>
<dbReference type="FunFam" id="1.20.58.1930:FF:000001">
    <property type="entry name" value="Erythrocyte membrane protein 1, PfEMP1"/>
    <property type="match status" value="1"/>
</dbReference>
<dbReference type="InterPro" id="IPR041480">
    <property type="entry name" value="CIDR1_gamma"/>
</dbReference>
<dbReference type="Gene3D" id="1.20.1310.20">
    <property type="entry name" value="Duffy-antigen binding domain"/>
    <property type="match status" value="3"/>
</dbReference>
<dbReference type="SUPFAM" id="SSF140924">
    <property type="entry name" value="Duffy binding domain-like"/>
    <property type="match status" value="5"/>
</dbReference>
<feature type="domain" description="Duffy-binding-like" evidence="2">
    <location>
        <begin position="2000"/>
        <end position="2142"/>
    </location>
</feature>
<feature type="domain" description="Plasmodium falciparum erythrocyte membrane protein-1 N-terminal segment" evidence="5">
    <location>
        <begin position="14"/>
        <end position="51"/>
    </location>
</feature>
<feature type="compositionally biased region" description="Polar residues" evidence="1">
    <location>
        <begin position="1582"/>
        <end position="1592"/>
    </location>
</feature>
<protein>
    <submittedName>
        <fullName evidence="8">Erythrocyte membrane protein 1, PfEMP1, putative</fullName>
    </submittedName>
</protein>
<feature type="domain" description="Duffy-binding-like" evidence="2">
    <location>
        <begin position="608"/>
        <end position="757"/>
    </location>
</feature>
<dbReference type="Pfam" id="PF18562">
    <property type="entry name" value="CIDR1_gamma"/>
    <property type="match status" value="1"/>
</dbReference>
<feature type="compositionally biased region" description="Basic and acidic residues" evidence="1">
    <location>
        <begin position="1356"/>
        <end position="1371"/>
    </location>
</feature>
<feature type="compositionally biased region" description="Acidic residues" evidence="1">
    <location>
        <begin position="1274"/>
        <end position="1298"/>
    </location>
</feature>
<feature type="domain" description="Duffy-antigen binding" evidence="3">
    <location>
        <begin position="881"/>
        <end position="1053"/>
    </location>
</feature>
<feature type="region of interest" description="Disordered" evidence="1">
    <location>
        <begin position="2419"/>
        <end position="2441"/>
    </location>
</feature>
<dbReference type="Gene3D" id="1.10.1900.40">
    <property type="entry name" value="Acidic terminal segments, variant surface antigen of PfEMP1"/>
    <property type="match status" value="2"/>
</dbReference>
<evidence type="ECO:0000259" key="3">
    <source>
        <dbReference type="Pfam" id="PF05424"/>
    </source>
</evidence>
<evidence type="ECO:0000259" key="7">
    <source>
        <dbReference type="Pfam" id="PF22672"/>
    </source>
</evidence>
<dbReference type="FunFam" id="1.20.1310.20:FF:000001">
    <property type="entry name" value="Erythrocyte membrane protein 1, PfEMP1"/>
    <property type="match status" value="1"/>
</dbReference>
<evidence type="ECO:0000259" key="2">
    <source>
        <dbReference type="Pfam" id="PF03011"/>
    </source>
</evidence>
<proteinExistence type="predicted"/>
<evidence type="ECO:0000259" key="4">
    <source>
        <dbReference type="Pfam" id="PF15445"/>
    </source>
</evidence>
<sequence length="2846" mass="321171">MVGGNSGGNFEDATAKHVLDSIGEKVYKEVKSAADATKYIDELKGDLASATNRSLELIGTIDTCELVKEYYNPVTDNGKRHPCKGLSGKTDERRFSDTLGGQCTNSKMRSGCGVGACAPLRRLHLCDHNLETISNYNSNARHKLLAEVCLAAKYEGDSIRGDHDLYRAKYPDFHTNLCTELARSFADIGDIVRGRDLYLGNTQEKEQKDKLDKNLQKIFGNIYKDLTTNGKSTSVSALKTRYENDKENNYSKLREDWWTANRDQVWKAITCGAGNAQYFRPTCGVNENKSTLAKKKCTCDDGKVPTYFDYVPQFLRWFEEWAEDFCTKRKHKLENAITNCGDKKKNLYCSGNGYDCTKTIRGRHVFVEGEDCPKCFFACSPFVKWLDNQKLEFDKQNQKYTKEIEKYTNRTSGKSKQKRSTRSTNYKGYDEQFYYILKGECADVKNFLQLLSKEGICQSQPQVEGKGTSIDFKNPEKDEIFSHTKYCDPCPWCGVKPNGPPWETEEVKECPREGQKIYNPAKKTKIPKLTAEKDQSGILNKYKNFCANGKNGQKGETGEKGDANSGGQIKTWECYYDESEDSGENNNCVQGEWKDFNEGKKVMSYNKFFWEWVHDMLMDSIEWRNEHGKCINKDNGNTCKSGCNTKCKCFKKWVEQKEKEWKAIKEHFGKQTDIGQEGGLALFTHDYVLEGVLQKKELLKIIKDTYGNAEETEHIKNMLNDDEASHGGDGTEQKGTIVELLKHELEDAETCINCQPRKVPNPCSGEIGGRGKLYDVLAQTVAEILQGEAKRKMLERSFDESGKCKGSKGENKSCLVGNIKNAKIKNGGNVDTLNGDICKINTTHSNANGASTDPCNNKGVRLKIGEKWKSGSKIQFPENDYMPPRRQHMCTSNLEKIDDNFVTKNAKDHVNDTFLLEVLLAAKSEAEDIITKYKQQNQISSLTEENDKKTVCRAIRRSFADIGDIIKGTDLWDKNGDFKNLEDYLIKIFGQIKGELKGIEGKYNDNNKYINLRKDWWTANRKQVWDAMKCAIRQEKIPCPGMPAEDYIPQRLRWMTEWAEWYCKEQDRLYDDLMVKCLTCKNENTECRQNTDECNKCKKACEEYKTEIPKWEIQWKQIEKKYKELYKKALDSANSEQKIRKSAPIVGPKDENDVVEFLNKLQEEASGKNDKDVKTTKDSPATTPITPYATAAGYIHQELPITGCQKQKEFCEYKNGVARTTSGAKVDTNENYAFKDPPKDYVQACDCKPPTRESLARTDTTLQEDTAQLPAGDNIEDDSEEEEIAENENLEEASEEEVPGPPEPSGPVGPTIDNICKIVGDALTTPDNINAACSQKYGPKAPTSWRCVTTNTNNDNKGERGSGGRVRREVVRVSTSAPSDSNQGSICVPPRRRRLYIGGLTKWVKETQLQSQANGSVGGSVNGPQVEGSGKAVSGEGKGQGAQLQEVDGKPGDNGESTSPTTIETPEASLRRAFVESAAIETFFLWDRYKKIKQKEDKEKQQAQTDLVAGATNDDTVQKELEKSGDIPEDFLRQMFYTLGDYADIFFGKNDIFIQNTGSPSDKEMAEKEKTIKEAIDNYFQKISGTSNNGDSHPSKPGPNPLPNSGTTPQTWWTAHAPSIWNGMICALTYDTNSGDKNTLPKQIDKVKEAFFGKDTTLDNKLTPGKQPPNDGGITLVTPPGNPSGTYKDNYDYTTVAIDAKETDAIKPGETNRNAAQGTLLTDFIKRPFFFRWLEEWGEEFCRKQKHKLEIIKMDCRGNGKDCSGDGLVCTEKVPEKKEIYESFHCSTCARHCRFYKMWIRRKKYEFTEQKNAFTKQKEKYITQNTGSERNNNGNEFCTKLKTYSGVGDFLERLKKGPCKNNSEEGNGEDTTGKGHIKFDDDETFKYENYCGTCSHFIVNCNGNGKVCSGTNVKCTGGKINANDIGNGGNSTKELDMLVSDNSGNGNKFDGLDACIYSGIFKGIKKDVWKCGEYCGVDICTLEKKNNNGEGKEHITVKEFLKRWLETFFEDYNRIRTKLKSCIYSGEQSPCIRACANKWIEEKRTKWEKIKKDYLDQYTKSNEEGSNDLNSFLEQFEDRTEVKNAIKPCPKFNKFEKSKECSVYANSQKQGDKQDKKSDVIDCLLDRLQNEIKTCPSSPSDNQTEAQCDTLPPSGEKSPTPDVGDVDDYEEENEEENKVGKQHPSFCKIEEEKKKEVEETGCEPENEKKKEKEKEEQEGGDGGEKEPAKESLQPVPQEPSSDDPQSEGKSPEQAQEEQPAPPIADPPARTPSKPLPQPKPPQLEDPNEYKLRDVLLPSAFPLTVGLSFLALTYWLLKKKTKSSVDMLRVLEIPRNDYGMPTLKSSNKYIPYGTDKYKGKRYIYLEGDSGTDSGYTDHYSDITSSSESEYEEFDINDIYVPHAPKYKTLIEVVLEPSKRDIQNDDIPSGDTIPTSDIPNTPSDIPSPITDDEWNQLKDDFISQYLPNIQPNDYRSADIPKNTHPNTLYFDKPEEKPFIMSIHDRNLLSGEEYNYDMINNSGIYPSSSNRDSYSDNHDTYSDKNSPYSGIDLINDALSGDHDIYDEILKRKENELFGTKHVKHTTTNRFSKPTNSDPITNQLELFHKWIDRHRDMCEKLGNKVDILNQLKEEWDNETHSGNKNSNIPSNIPSSDIQPSDIPSGKLSDIPSDNNIHSVNIHPNDIPSGKLSGTPSDNNIHSDIHPSDIPSGKLSDIHSGKLSDTPSGKLSDTPSNNKPSDIPHVLNTDVSIQIHMDKPKPINIVDINPDNSSMDNILNDLDQKFNEPYYDVQDDIYYDVNDEKPSVDDIPMDHNKVDVPKKVHVEMKILNNTSNGSLEHEFPISDLWNI</sequence>
<feature type="region of interest" description="Disordered" evidence="1">
    <location>
        <begin position="1345"/>
        <end position="1387"/>
    </location>
</feature>
<feature type="compositionally biased region" description="Polar residues" evidence="1">
    <location>
        <begin position="1375"/>
        <end position="1385"/>
    </location>
</feature>
<dbReference type="Proteomes" id="UP000240500">
    <property type="component" value="Chromosome 13"/>
</dbReference>
<dbReference type="InterPro" id="IPR029211">
    <property type="entry name" value="PfEMP1_ATS"/>
</dbReference>
<feature type="compositionally biased region" description="Pro residues" evidence="1">
    <location>
        <begin position="2259"/>
        <end position="2283"/>
    </location>
</feature>
<dbReference type="Gene3D" id="1.20.58.1930">
    <property type="match status" value="1"/>
</dbReference>
<dbReference type="InterPro" id="IPR004258">
    <property type="entry name" value="DBL"/>
</dbReference>
<dbReference type="Pfam" id="PF15445">
    <property type="entry name" value="ATS"/>
    <property type="match status" value="1"/>
</dbReference>
<dbReference type="GO" id="GO:0016020">
    <property type="term" value="C:membrane"/>
    <property type="evidence" value="ECO:0007669"/>
    <property type="project" value="InterPro"/>
</dbReference>
<feature type="compositionally biased region" description="Low complexity" evidence="1">
    <location>
        <begin position="2638"/>
        <end position="2661"/>
    </location>
</feature>
<feature type="region of interest" description="Disordered" evidence="1">
    <location>
        <begin position="1582"/>
        <end position="1611"/>
    </location>
</feature>
<feature type="compositionally biased region" description="Basic and acidic residues" evidence="1">
    <location>
        <begin position="1165"/>
        <end position="1177"/>
    </location>
</feature>
<feature type="compositionally biased region" description="Polar residues" evidence="1">
    <location>
        <begin position="2718"/>
        <end position="2735"/>
    </location>
</feature>
<feature type="compositionally biased region" description="Basic and acidic residues" evidence="1">
    <location>
        <begin position="2188"/>
        <end position="2198"/>
    </location>
</feature>
<dbReference type="InterPro" id="IPR044932">
    <property type="entry name" value="PfEMP1_ATS_sf"/>
</dbReference>
<dbReference type="Pfam" id="PF05424">
    <property type="entry name" value="Duffy_binding"/>
    <property type="match status" value="3"/>
</dbReference>
<feature type="domain" description="Duffy-antigen binding" evidence="3">
    <location>
        <begin position="115"/>
        <end position="316"/>
    </location>
</feature>
<gene>
    <name evidence="8" type="ORF">PRG01_1300100</name>
</gene>
<dbReference type="InterPro" id="IPR054595">
    <property type="entry name" value="DBL_C"/>
</dbReference>
<feature type="region of interest" description="Disordered" evidence="1">
    <location>
        <begin position="1252"/>
        <end position="1309"/>
    </location>
</feature>
<dbReference type="VEuPathDB" id="PlasmoDB:PRG01_1300100"/>
<accession>A0A2P9DM98</accession>
<dbReference type="InterPro" id="IPR042202">
    <property type="entry name" value="Duffy-ag-bd_sf"/>
</dbReference>
<feature type="domain" description="Cysteine-rich interdomain region 1 gamma" evidence="6">
    <location>
        <begin position="1932"/>
        <end position="1984"/>
    </location>
</feature>
<evidence type="ECO:0000256" key="1">
    <source>
        <dbReference type="SAM" id="MobiDB-lite"/>
    </source>
</evidence>
<feature type="region of interest" description="Disordered" evidence="1">
    <location>
        <begin position="1411"/>
        <end position="1469"/>
    </location>
</feature>
<feature type="compositionally biased region" description="Low complexity" evidence="1">
    <location>
        <begin position="1456"/>
        <end position="1467"/>
    </location>
</feature>
<evidence type="ECO:0000259" key="5">
    <source>
        <dbReference type="Pfam" id="PF15447"/>
    </source>
</evidence>
<evidence type="ECO:0000259" key="6">
    <source>
        <dbReference type="Pfam" id="PF18562"/>
    </source>
</evidence>
<dbReference type="Pfam" id="PF15447">
    <property type="entry name" value="NTS"/>
    <property type="match status" value="1"/>
</dbReference>
<feature type="domain" description="Duffy-antigen binding" evidence="3">
    <location>
        <begin position="1386"/>
        <end position="1638"/>
    </location>
</feature>
<feature type="region of interest" description="Disordered" evidence="1">
    <location>
        <begin position="2633"/>
        <end position="2739"/>
    </location>
</feature>
<feature type="region of interest" description="Disordered" evidence="1">
    <location>
        <begin position="1165"/>
        <end position="1184"/>
    </location>
</feature>
<feature type="compositionally biased region" description="Polar residues" evidence="1">
    <location>
        <begin position="2430"/>
        <end position="2441"/>
    </location>
</feature>
<dbReference type="FunFam" id="1.10.1900.40:FF:000001">
    <property type="entry name" value="Erythrocyte membrane protein 1"/>
    <property type="match status" value="1"/>
</dbReference>
<dbReference type="Pfam" id="PF22672">
    <property type="entry name" value="DBL_C"/>
    <property type="match status" value="2"/>
</dbReference>
<dbReference type="InterPro" id="IPR008602">
    <property type="entry name" value="Duffy-antigen-binding"/>
</dbReference>
<dbReference type="Gene3D" id="1.20.58.830">
    <property type="match status" value="4"/>
</dbReference>
<dbReference type="GO" id="GO:0046789">
    <property type="term" value="F:host cell surface receptor binding"/>
    <property type="evidence" value="ECO:0007669"/>
    <property type="project" value="InterPro"/>
</dbReference>
<evidence type="ECO:0000313" key="8">
    <source>
        <dbReference type="EMBL" id="SOV81620.1"/>
    </source>
</evidence>
<feature type="region of interest" description="Disordered" evidence="1">
    <location>
        <begin position="2133"/>
        <end position="2286"/>
    </location>
</feature>
<dbReference type="OrthoDB" id="378917at2759"/>
<dbReference type="Pfam" id="PF03011">
    <property type="entry name" value="PFEMP"/>
    <property type="match status" value="2"/>
</dbReference>
<dbReference type="InterPro" id="IPR029210">
    <property type="entry name" value="PfEMP1_NTS"/>
</dbReference>
<dbReference type="VEuPathDB" id="PlasmoDB:PRCDC_0808200"/>
<evidence type="ECO:0000313" key="9">
    <source>
        <dbReference type="Proteomes" id="UP000240500"/>
    </source>
</evidence>
<feature type="compositionally biased region" description="Acidic residues" evidence="1">
    <location>
        <begin position="2164"/>
        <end position="2175"/>
    </location>
</feature>
<feature type="domain" description="Plasmodium falciparum erythrocyte membrane protein 1 acidic terminal segment" evidence="4">
    <location>
        <begin position="2300"/>
        <end position="2846"/>
    </location>
</feature>
<feature type="region of interest" description="Disordered" evidence="1">
    <location>
        <begin position="1658"/>
        <end position="1681"/>
    </location>
</feature>
<name>A0A2P9DM98_PLARE</name>
<dbReference type="EMBL" id="LT969576">
    <property type="protein sequence ID" value="SOV81620.1"/>
    <property type="molecule type" value="Genomic_DNA"/>
</dbReference>
<organism evidence="8 9">
    <name type="scientific">Plasmodium reichenowi</name>
    <dbReference type="NCBI Taxonomy" id="5854"/>
    <lineage>
        <taxon>Eukaryota</taxon>
        <taxon>Sar</taxon>
        <taxon>Alveolata</taxon>
        <taxon>Apicomplexa</taxon>
        <taxon>Aconoidasida</taxon>
        <taxon>Haemosporida</taxon>
        <taxon>Plasmodiidae</taxon>
        <taxon>Plasmodium</taxon>
        <taxon>Plasmodium (Laverania)</taxon>
    </lineage>
</organism>